<dbReference type="PANTHER" id="PTHR39961">
    <property type="entry name" value="HYPOTHETICAL CYTOSOLIC PROTEIN"/>
    <property type="match status" value="1"/>
</dbReference>
<dbReference type="EMBL" id="HBIV01009043">
    <property type="protein sequence ID" value="CAE0654426.1"/>
    <property type="molecule type" value="Transcribed_RNA"/>
</dbReference>
<dbReference type="PANTHER" id="PTHR39961:SF1">
    <property type="entry name" value="DUF458 DOMAIN-CONTAINING PROTEIN"/>
    <property type="match status" value="1"/>
</dbReference>
<name>A0A7S3YKG4_9EUKA</name>
<organism evidence="1">
    <name type="scientific">Lotharella globosa</name>
    <dbReference type="NCBI Taxonomy" id="91324"/>
    <lineage>
        <taxon>Eukaryota</taxon>
        <taxon>Sar</taxon>
        <taxon>Rhizaria</taxon>
        <taxon>Cercozoa</taxon>
        <taxon>Chlorarachniophyceae</taxon>
        <taxon>Lotharella</taxon>
    </lineage>
</organism>
<dbReference type="InterPro" id="IPR007405">
    <property type="entry name" value="Phage_KVP40_Orf299"/>
</dbReference>
<sequence length="235" mass="25858">MLAKARRLLHRRRGLACRSNPVLRHSTMSARTGQNETTEENFDVFRKQSGEFVRDISSYVKSWLNTNPSGEIHIGADSKSVNGIIVFAVAVCLYKEHCGGHVVYKKVKVPFQGSARDLVHVRLLEECSQALEVADTIDKSIEGEKPITVHIDCSPEAARLSHSVYNAGMGWIASAGFVAKAKPDAWAASSVANCIVNGNFHLHSTGEGGKENTNIPPHLQVKARKQTRKARFRSL</sequence>
<dbReference type="AlphaFoldDB" id="A0A7S3YKG4"/>
<evidence type="ECO:0000313" key="1">
    <source>
        <dbReference type="EMBL" id="CAE0654426.1"/>
    </source>
</evidence>
<reference evidence="1" key="1">
    <citation type="submission" date="2021-01" db="EMBL/GenBank/DDBJ databases">
        <authorList>
            <person name="Corre E."/>
            <person name="Pelletier E."/>
            <person name="Niang G."/>
            <person name="Scheremetjew M."/>
            <person name="Finn R."/>
            <person name="Kale V."/>
            <person name="Holt S."/>
            <person name="Cochrane G."/>
            <person name="Meng A."/>
            <person name="Brown T."/>
            <person name="Cohen L."/>
        </authorList>
    </citation>
    <scope>NUCLEOTIDE SEQUENCE</scope>
    <source>
        <strain evidence="1">CCCM811</strain>
    </source>
</reference>
<dbReference type="Pfam" id="PF04308">
    <property type="entry name" value="RNaseH_like"/>
    <property type="match status" value="1"/>
</dbReference>
<proteinExistence type="predicted"/>
<gene>
    <name evidence="1" type="ORF">LGLO00237_LOCUS6822</name>
</gene>
<protein>
    <submittedName>
        <fullName evidence="1">Uncharacterized protein</fullName>
    </submittedName>
</protein>
<accession>A0A7S3YKG4</accession>